<dbReference type="GO" id="GO:0016125">
    <property type="term" value="P:sterol metabolic process"/>
    <property type="evidence" value="ECO:0007669"/>
    <property type="project" value="TreeGrafter"/>
</dbReference>
<dbReference type="GO" id="GO:0016132">
    <property type="term" value="P:brassinosteroid biosynthetic process"/>
    <property type="evidence" value="ECO:0007669"/>
    <property type="project" value="TreeGrafter"/>
</dbReference>
<name>A0AAX6E6I9_IRIPA</name>
<keyword evidence="10 14" id="KW-0408">Iron</keyword>
<dbReference type="CDD" id="cd11043">
    <property type="entry name" value="CYP90-like"/>
    <property type="match status" value="1"/>
</dbReference>
<comment type="pathway">
    <text evidence="13">Plant hormone biosynthesis; brassinosteroid biosynthesis.</text>
</comment>
<dbReference type="PROSITE" id="PS00086">
    <property type="entry name" value="CYTOCHROME_P450"/>
    <property type="match status" value="1"/>
</dbReference>
<evidence type="ECO:0000256" key="5">
    <source>
        <dbReference type="ARBA" id="ARBA00022617"/>
    </source>
</evidence>
<comment type="similarity">
    <text evidence="4 15">Belongs to the cytochrome P450 family.</text>
</comment>
<organism evidence="17 18">
    <name type="scientific">Iris pallida</name>
    <name type="common">Sweet iris</name>
    <dbReference type="NCBI Taxonomy" id="29817"/>
    <lineage>
        <taxon>Eukaryota</taxon>
        <taxon>Viridiplantae</taxon>
        <taxon>Streptophyta</taxon>
        <taxon>Embryophyta</taxon>
        <taxon>Tracheophyta</taxon>
        <taxon>Spermatophyta</taxon>
        <taxon>Magnoliopsida</taxon>
        <taxon>Liliopsida</taxon>
        <taxon>Asparagales</taxon>
        <taxon>Iridaceae</taxon>
        <taxon>Iridoideae</taxon>
        <taxon>Irideae</taxon>
        <taxon>Iris</taxon>
    </lineage>
</organism>
<evidence type="ECO:0000256" key="16">
    <source>
        <dbReference type="SAM" id="MobiDB-lite"/>
    </source>
</evidence>
<keyword evidence="12" id="KW-0472">Membrane</keyword>
<comment type="caution">
    <text evidence="17">The sequence shown here is derived from an EMBL/GenBank/DDBJ whole genome shotgun (WGS) entry which is preliminary data.</text>
</comment>
<evidence type="ECO:0000256" key="9">
    <source>
        <dbReference type="ARBA" id="ARBA00023002"/>
    </source>
</evidence>
<comment type="cofactor">
    <cofactor evidence="1 14">
        <name>heme</name>
        <dbReference type="ChEBI" id="CHEBI:30413"/>
    </cofactor>
</comment>
<evidence type="ECO:0000256" key="3">
    <source>
        <dbReference type="ARBA" id="ARBA00004972"/>
    </source>
</evidence>
<dbReference type="Gene3D" id="1.10.630.10">
    <property type="entry name" value="Cytochrome P450"/>
    <property type="match status" value="1"/>
</dbReference>
<evidence type="ECO:0000256" key="4">
    <source>
        <dbReference type="ARBA" id="ARBA00010617"/>
    </source>
</evidence>
<keyword evidence="11 15" id="KW-0503">Monooxygenase</keyword>
<reference evidence="17" key="1">
    <citation type="journal article" date="2023" name="GigaByte">
        <title>Genome assembly of the bearded iris, Iris pallida Lam.</title>
        <authorList>
            <person name="Bruccoleri R.E."/>
            <person name="Oakeley E.J."/>
            <person name="Faust A.M.E."/>
            <person name="Altorfer M."/>
            <person name="Dessus-Babus S."/>
            <person name="Burckhardt D."/>
            <person name="Oertli M."/>
            <person name="Naumann U."/>
            <person name="Petersen F."/>
            <person name="Wong J."/>
        </authorList>
    </citation>
    <scope>NUCLEOTIDE SEQUENCE</scope>
    <source>
        <strain evidence="17">GSM-AAB239-AS_SAM_17_03QT</strain>
    </source>
</reference>
<comment type="pathway">
    <text evidence="3">Hormone biosynthesis.</text>
</comment>
<protein>
    <submittedName>
        <fullName evidence="17">Cytochrome P450 90A1</fullName>
    </submittedName>
</protein>
<dbReference type="GO" id="GO:0016020">
    <property type="term" value="C:membrane"/>
    <property type="evidence" value="ECO:0007669"/>
    <property type="project" value="UniProtKB-SubCell"/>
</dbReference>
<sequence length="503" mass="57910">MELLFLLLLLVVASIVFLLLHRHHYSYSYRRRREHGLLPLPPGSQGMPLVGETLRLISAYKTEDPEPFIDDRVRRHGRIFTSHVFGERTVFSADPDLNRAIVCGEGRSFECSYPSSIATLLGRHSLLVMKAGPHHKRMHSLTLTRFASLPLLRSRLLPDIDRLVRLTLGSWRDGQLLPLLDQAKKITFELTVKQLMSCDPGKWTEELRKEYLLLIDGFFSVPLPSFLSSRFTTYGRAIRARTKVAEALRGVIRKRRRRDEKKDSSSSQSPSPSPSPSRSREDMLDELMDGFSEEEIVDFLLALLVAGYETTPTIMTLLVKFLTENPRALSIIKEEHDEIRARKKQESEPLQWSDYKAMAFTQCVINETLRVANIISGVFRRATTDVHFKGYTIPKGCKVFASFRAVHLDSENFKDARTFNPWRWQRDDENGIFTPFGGGPRLCPGYELARVEISVFLHHLVTRFSWDVAEKDKLVFFPTTRTLKGYPIIVRHRHQKVSEKVMR</sequence>
<evidence type="ECO:0000256" key="13">
    <source>
        <dbReference type="ARBA" id="ARBA00037910"/>
    </source>
</evidence>
<keyword evidence="9 15" id="KW-0560">Oxidoreductase</keyword>
<keyword evidence="7 14" id="KW-0479">Metal-binding</keyword>
<dbReference type="GO" id="GO:0016705">
    <property type="term" value="F:oxidoreductase activity, acting on paired donors, with incorporation or reduction of molecular oxygen"/>
    <property type="evidence" value="ECO:0007669"/>
    <property type="project" value="InterPro"/>
</dbReference>
<evidence type="ECO:0000313" key="18">
    <source>
        <dbReference type="Proteomes" id="UP001140949"/>
    </source>
</evidence>
<dbReference type="InterPro" id="IPR036396">
    <property type="entry name" value="Cyt_P450_sf"/>
</dbReference>
<evidence type="ECO:0000256" key="2">
    <source>
        <dbReference type="ARBA" id="ARBA00004167"/>
    </source>
</evidence>
<feature type="binding site" description="axial binding residue" evidence="14">
    <location>
        <position position="443"/>
    </location>
    <ligand>
        <name>heme</name>
        <dbReference type="ChEBI" id="CHEBI:30413"/>
    </ligand>
    <ligandPart>
        <name>Fe</name>
        <dbReference type="ChEBI" id="CHEBI:18248"/>
    </ligandPart>
</feature>
<dbReference type="PRINTS" id="PR00463">
    <property type="entry name" value="EP450I"/>
</dbReference>
<dbReference type="InterPro" id="IPR001128">
    <property type="entry name" value="Cyt_P450"/>
</dbReference>
<dbReference type="GO" id="GO:0004497">
    <property type="term" value="F:monooxygenase activity"/>
    <property type="evidence" value="ECO:0007669"/>
    <property type="project" value="UniProtKB-KW"/>
</dbReference>
<evidence type="ECO:0000256" key="12">
    <source>
        <dbReference type="ARBA" id="ARBA00023136"/>
    </source>
</evidence>
<dbReference type="EMBL" id="JANAVB010039306">
    <property type="protein sequence ID" value="KAJ6799727.1"/>
    <property type="molecule type" value="Genomic_DNA"/>
</dbReference>
<dbReference type="AlphaFoldDB" id="A0AAX6E6I9"/>
<dbReference type="PRINTS" id="PR00385">
    <property type="entry name" value="P450"/>
</dbReference>
<evidence type="ECO:0000256" key="8">
    <source>
        <dbReference type="ARBA" id="ARBA00022989"/>
    </source>
</evidence>
<evidence type="ECO:0000313" key="17">
    <source>
        <dbReference type="EMBL" id="KAJ6799727.1"/>
    </source>
</evidence>
<dbReference type="InterPro" id="IPR017972">
    <property type="entry name" value="Cyt_P450_CS"/>
</dbReference>
<gene>
    <name evidence="17" type="ORF">M6B38_205840</name>
</gene>
<dbReference type="InterPro" id="IPR002401">
    <property type="entry name" value="Cyt_P450_E_grp-I"/>
</dbReference>
<comment type="subcellular location">
    <subcellularLocation>
        <location evidence="2">Membrane</location>
        <topology evidence="2">Single-pass membrane protein</topology>
    </subcellularLocation>
</comment>
<dbReference type="GO" id="GO:0020037">
    <property type="term" value="F:heme binding"/>
    <property type="evidence" value="ECO:0007669"/>
    <property type="project" value="InterPro"/>
</dbReference>
<dbReference type="PANTHER" id="PTHR24286:SF44">
    <property type="entry name" value="3BETA,22ALPHA-DIHYDROXYSTEROID 3-DEHYDROGENASE"/>
    <property type="match status" value="1"/>
</dbReference>
<evidence type="ECO:0000256" key="10">
    <source>
        <dbReference type="ARBA" id="ARBA00023004"/>
    </source>
</evidence>
<dbReference type="Proteomes" id="UP001140949">
    <property type="component" value="Unassembled WGS sequence"/>
</dbReference>
<keyword evidence="8" id="KW-1133">Transmembrane helix</keyword>
<evidence type="ECO:0000256" key="11">
    <source>
        <dbReference type="ARBA" id="ARBA00023033"/>
    </source>
</evidence>
<dbReference type="GO" id="GO:0005506">
    <property type="term" value="F:iron ion binding"/>
    <property type="evidence" value="ECO:0007669"/>
    <property type="project" value="InterPro"/>
</dbReference>
<reference evidence="17" key="2">
    <citation type="submission" date="2023-04" db="EMBL/GenBank/DDBJ databases">
        <authorList>
            <person name="Bruccoleri R.E."/>
            <person name="Oakeley E.J."/>
            <person name="Faust A.-M."/>
            <person name="Dessus-Babus S."/>
            <person name="Altorfer M."/>
            <person name="Burckhardt D."/>
            <person name="Oertli M."/>
            <person name="Naumann U."/>
            <person name="Petersen F."/>
            <person name="Wong J."/>
        </authorList>
    </citation>
    <scope>NUCLEOTIDE SEQUENCE</scope>
    <source>
        <strain evidence="17">GSM-AAB239-AS_SAM_17_03QT</strain>
        <tissue evidence="17">Leaf</tissue>
    </source>
</reference>
<dbReference type="SUPFAM" id="SSF48264">
    <property type="entry name" value="Cytochrome P450"/>
    <property type="match status" value="1"/>
</dbReference>
<evidence type="ECO:0000256" key="15">
    <source>
        <dbReference type="RuleBase" id="RU000461"/>
    </source>
</evidence>
<evidence type="ECO:0000256" key="7">
    <source>
        <dbReference type="ARBA" id="ARBA00022723"/>
    </source>
</evidence>
<keyword evidence="6" id="KW-0812">Transmembrane</keyword>
<keyword evidence="5 14" id="KW-0349">Heme</keyword>
<evidence type="ECO:0000256" key="6">
    <source>
        <dbReference type="ARBA" id="ARBA00022692"/>
    </source>
</evidence>
<dbReference type="PANTHER" id="PTHR24286">
    <property type="entry name" value="CYTOCHROME P450 26"/>
    <property type="match status" value="1"/>
</dbReference>
<proteinExistence type="inferred from homology"/>
<dbReference type="Pfam" id="PF00067">
    <property type="entry name" value="p450"/>
    <property type="match status" value="1"/>
</dbReference>
<evidence type="ECO:0000256" key="14">
    <source>
        <dbReference type="PIRSR" id="PIRSR602401-1"/>
    </source>
</evidence>
<evidence type="ECO:0000256" key="1">
    <source>
        <dbReference type="ARBA" id="ARBA00001971"/>
    </source>
</evidence>
<dbReference type="GO" id="GO:0010268">
    <property type="term" value="P:brassinosteroid homeostasis"/>
    <property type="evidence" value="ECO:0007669"/>
    <property type="project" value="TreeGrafter"/>
</dbReference>
<feature type="region of interest" description="Disordered" evidence="16">
    <location>
        <begin position="255"/>
        <end position="281"/>
    </location>
</feature>
<keyword evidence="18" id="KW-1185">Reference proteome</keyword>
<accession>A0AAX6E6I9</accession>